<dbReference type="Gene3D" id="3.10.450.30">
    <property type="entry name" value="Microbial ribonucleases"/>
    <property type="match status" value="1"/>
</dbReference>
<evidence type="ECO:0000256" key="3">
    <source>
        <dbReference type="ARBA" id="ARBA00022214"/>
    </source>
</evidence>
<dbReference type="EMBL" id="JANSKA010000001">
    <property type="protein sequence ID" value="MCR9035717.1"/>
    <property type="molecule type" value="Genomic_DNA"/>
</dbReference>
<evidence type="ECO:0000256" key="6">
    <source>
        <dbReference type="ARBA" id="ARBA00022801"/>
    </source>
</evidence>
<dbReference type="InterPro" id="IPR001887">
    <property type="entry name" value="Barnase"/>
</dbReference>
<feature type="signal peptide" evidence="7">
    <location>
        <begin position="1"/>
        <end position="34"/>
    </location>
</feature>
<dbReference type="RefSeq" id="WP_042088922.1">
    <property type="nucleotide sequence ID" value="NZ_JANSKA010000001.1"/>
</dbReference>
<keyword evidence="9" id="KW-1185">Reference proteome</keyword>
<keyword evidence="7" id="KW-0732">Signal</keyword>
<comment type="subcellular location">
    <subcellularLocation>
        <location evidence="1 7">Secreted</location>
    </subcellularLocation>
</comment>
<evidence type="ECO:0000313" key="8">
    <source>
        <dbReference type="EMBL" id="MCR9035717.1"/>
    </source>
</evidence>
<accession>A0ABT1Z6A3</accession>
<sequence length="158" mass="17197">MGKLHDLAHALAITLTAVVLSLSLAACGSGTAQQADSQDQPQATAISRDGSYTSKEDVALYLHTYGELPSNFISKTRAREAGWNPQEGNLDKVCPGKSIGGSVFYNDDGALPDAPGRTWHECDINYQGGHRGPERIVYSNDGLVYYTPDHYQTFEQLY</sequence>
<dbReference type="InterPro" id="IPR000026">
    <property type="entry name" value="N1-like"/>
</dbReference>
<dbReference type="Pfam" id="PF00545">
    <property type="entry name" value="Ribonuclease"/>
    <property type="match status" value="1"/>
</dbReference>
<evidence type="ECO:0000256" key="2">
    <source>
        <dbReference type="ARBA" id="ARBA00009006"/>
    </source>
</evidence>
<keyword evidence="7" id="KW-0255">Endonuclease</keyword>
<evidence type="ECO:0000256" key="7">
    <source>
        <dbReference type="PIRNR" id="PIRNR001013"/>
    </source>
</evidence>
<gene>
    <name evidence="8" type="ORF">NVS32_01910</name>
</gene>
<evidence type="ECO:0000256" key="1">
    <source>
        <dbReference type="ARBA" id="ARBA00004613"/>
    </source>
</evidence>
<feature type="chain" id="PRO_5045016963" description="Ribonuclease" evidence="7">
    <location>
        <begin position="35"/>
        <end position="158"/>
    </location>
</feature>
<dbReference type="EC" id="3.1.27.-" evidence="7"/>
<evidence type="ECO:0000256" key="5">
    <source>
        <dbReference type="ARBA" id="ARBA00022722"/>
    </source>
</evidence>
<evidence type="ECO:0000256" key="4">
    <source>
        <dbReference type="ARBA" id="ARBA00022525"/>
    </source>
</evidence>
<keyword evidence="6 7" id="KW-0378">Hydrolase</keyword>
<reference evidence="8 9" key="1">
    <citation type="submission" date="2022-08" db="EMBL/GenBank/DDBJ databases">
        <title>Tractidigestivibacter montrealensis type strain KD21.</title>
        <authorList>
            <person name="Diop K."/>
            <person name="Richard C."/>
            <person name="Routy B."/>
        </authorList>
    </citation>
    <scope>NUCLEOTIDE SEQUENCE [LARGE SCALE GENOMIC DNA]</scope>
    <source>
        <strain evidence="8 9">KD21</strain>
    </source>
</reference>
<dbReference type="PROSITE" id="PS51257">
    <property type="entry name" value="PROKAR_LIPOPROTEIN"/>
    <property type="match status" value="1"/>
</dbReference>
<dbReference type="Proteomes" id="UP001204320">
    <property type="component" value="Unassembled WGS sequence"/>
</dbReference>
<dbReference type="PIRSF" id="PIRSF001013">
    <property type="entry name" value="Barnase"/>
    <property type="match status" value="1"/>
</dbReference>
<proteinExistence type="inferred from homology"/>
<keyword evidence="5 7" id="KW-0540">Nuclease</keyword>
<organism evidence="8 9">
    <name type="scientific">Tractidigestivibacter montrealensis</name>
    <dbReference type="NCBI Taxonomy" id="2972466"/>
    <lineage>
        <taxon>Bacteria</taxon>
        <taxon>Bacillati</taxon>
        <taxon>Actinomycetota</taxon>
        <taxon>Coriobacteriia</taxon>
        <taxon>Coriobacteriales</taxon>
        <taxon>Atopobiaceae</taxon>
        <taxon>Tractidigestivibacter</taxon>
    </lineage>
</organism>
<dbReference type="PRINTS" id="PR00117">
    <property type="entry name" value="BARNASE"/>
</dbReference>
<evidence type="ECO:0000313" key="9">
    <source>
        <dbReference type="Proteomes" id="UP001204320"/>
    </source>
</evidence>
<protein>
    <recommendedName>
        <fullName evidence="3 7">Ribonuclease</fullName>
        <ecNumber evidence="7">3.1.27.-</ecNumber>
    </recommendedName>
</protein>
<dbReference type="SUPFAM" id="SSF53933">
    <property type="entry name" value="Microbial ribonucleases"/>
    <property type="match status" value="1"/>
</dbReference>
<keyword evidence="4 7" id="KW-0964">Secreted</keyword>
<dbReference type="InterPro" id="IPR016191">
    <property type="entry name" value="Ribonuclease/ribotoxin"/>
</dbReference>
<name>A0ABT1Z6A3_9ACTN</name>
<comment type="similarity">
    <text evidence="2 7">Belongs to the ribonuclease N1/T1 family.</text>
</comment>
<comment type="caution">
    <text evidence="8">The sequence shown here is derived from an EMBL/GenBank/DDBJ whole genome shotgun (WGS) entry which is preliminary data.</text>
</comment>